<gene>
    <name evidence="1" type="ORF">AB1Y20_004030</name>
</gene>
<proteinExistence type="predicted"/>
<evidence type="ECO:0000313" key="1">
    <source>
        <dbReference type="EMBL" id="KAL1514954.1"/>
    </source>
</evidence>
<comment type="caution">
    <text evidence="1">The sequence shown here is derived from an EMBL/GenBank/DDBJ whole genome shotgun (WGS) entry which is preliminary data.</text>
</comment>
<protein>
    <submittedName>
        <fullName evidence="1">Uncharacterized protein</fullName>
    </submittedName>
</protein>
<dbReference type="Proteomes" id="UP001515480">
    <property type="component" value="Unassembled WGS sequence"/>
</dbReference>
<dbReference type="AlphaFoldDB" id="A0AB34J6D8"/>
<organism evidence="1 2">
    <name type="scientific">Prymnesium parvum</name>
    <name type="common">Toxic golden alga</name>
    <dbReference type="NCBI Taxonomy" id="97485"/>
    <lineage>
        <taxon>Eukaryota</taxon>
        <taxon>Haptista</taxon>
        <taxon>Haptophyta</taxon>
        <taxon>Prymnesiophyceae</taxon>
        <taxon>Prymnesiales</taxon>
        <taxon>Prymnesiaceae</taxon>
        <taxon>Prymnesium</taxon>
    </lineage>
</organism>
<name>A0AB34J6D8_PRYPA</name>
<dbReference type="EMBL" id="JBGBPQ010000012">
    <property type="protein sequence ID" value="KAL1514954.1"/>
    <property type="molecule type" value="Genomic_DNA"/>
</dbReference>
<sequence>MLKENTPVRKPWNNELLLANELRPEVKKAREDLYQDMYERWISHLSLERKRFYMIATICDPRQKALRFPGISGNDRESGHEWFEAEYLSLWAANDPACKPQSPDNGKEPATGWKQCLCIARQLITPERVIPGLHERPGTRGRRC</sequence>
<reference evidence="1 2" key="1">
    <citation type="journal article" date="2024" name="Science">
        <title>Giant polyketide synthase enzymes in the biosynthesis of giant marine polyether toxins.</title>
        <authorList>
            <person name="Fallon T.R."/>
            <person name="Shende V.V."/>
            <person name="Wierzbicki I.H."/>
            <person name="Pendleton A.L."/>
            <person name="Watervoot N.F."/>
            <person name="Auber R.P."/>
            <person name="Gonzalez D.J."/>
            <person name="Wisecaver J.H."/>
            <person name="Moore B.S."/>
        </authorList>
    </citation>
    <scope>NUCLEOTIDE SEQUENCE [LARGE SCALE GENOMIC DNA]</scope>
    <source>
        <strain evidence="1 2">12B1</strain>
    </source>
</reference>
<keyword evidence="2" id="KW-1185">Reference proteome</keyword>
<evidence type="ECO:0000313" key="2">
    <source>
        <dbReference type="Proteomes" id="UP001515480"/>
    </source>
</evidence>
<accession>A0AB34J6D8</accession>